<dbReference type="STRING" id="1278311.GCA_000428705_00289"/>
<evidence type="ECO:0000259" key="1">
    <source>
        <dbReference type="PROSITE" id="PS51736"/>
    </source>
</evidence>
<dbReference type="PROSITE" id="PS51736">
    <property type="entry name" value="RECOMBINASES_3"/>
    <property type="match status" value="1"/>
</dbReference>
<feature type="domain" description="Recombinase" evidence="2">
    <location>
        <begin position="98"/>
        <end position="206"/>
    </location>
</feature>
<keyword evidence="4" id="KW-1185">Reference proteome</keyword>
<dbReference type="OrthoDB" id="40320at2"/>
<feature type="domain" description="Resolvase/invertase-type recombinase catalytic" evidence="1">
    <location>
        <begin position="1"/>
        <end position="89"/>
    </location>
</feature>
<evidence type="ECO:0000259" key="2">
    <source>
        <dbReference type="PROSITE" id="PS51737"/>
    </source>
</evidence>
<dbReference type="PANTHER" id="PTHR30461:SF23">
    <property type="entry name" value="DNA RECOMBINASE-RELATED"/>
    <property type="match status" value="1"/>
</dbReference>
<sequence length="206" mass="23649">MIKDALDGKINLIITKSISRFARNTLDTISYVRELKEKGVEVFFEKENLWTLDSKSELILTIMASIAQEESRSISQNVQWGKRVAFQSGKVSFAYSNFLGYKKVDDKIVVVEKEAEIVKKIYSDFLVKGKTPTGIAKELKRLEIKTPSGKNNNWTTNNIISILTNEKYKGDALLQKTFTENYLDQTIVKIQDKFHSIMWKIVIQQS</sequence>
<name>A0A449BF36_HAPAX</name>
<proteinExistence type="predicted"/>
<organism evidence="3 4">
    <name type="scientific">Haploplasma axanthum</name>
    <name type="common">Acholeplasma axanthum</name>
    <dbReference type="NCBI Taxonomy" id="29552"/>
    <lineage>
        <taxon>Bacteria</taxon>
        <taxon>Bacillati</taxon>
        <taxon>Mycoplasmatota</taxon>
        <taxon>Mollicutes</taxon>
        <taxon>Acholeplasmatales</taxon>
        <taxon>Acholeplasmataceae</taxon>
        <taxon>Haploplasma</taxon>
    </lineage>
</organism>
<dbReference type="PANTHER" id="PTHR30461">
    <property type="entry name" value="DNA-INVERTASE FROM LAMBDOID PROPHAGE"/>
    <property type="match status" value="1"/>
</dbReference>
<reference evidence="3 4" key="1">
    <citation type="submission" date="2019-01" db="EMBL/GenBank/DDBJ databases">
        <authorList>
            <consortium name="Pathogen Informatics"/>
        </authorList>
    </citation>
    <scope>NUCLEOTIDE SEQUENCE [LARGE SCALE GENOMIC DNA]</scope>
    <source>
        <strain evidence="3 4">NCTC10138</strain>
    </source>
</reference>
<dbReference type="Gene3D" id="3.40.50.1390">
    <property type="entry name" value="Resolvase, N-terminal catalytic domain"/>
    <property type="match status" value="1"/>
</dbReference>
<gene>
    <name evidence="3" type="primary">tnpR_1</name>
    <name evidence="3" type="ORF">NCTC10138_01298</name>
</gene>
<dbReference type="KEGG" id="aaxa:NCTC10138_01298"/>
<dbReference type="InterPro" id="IPR006119">
    <property type="entry name" value="Resolv_N"/>
</dbReference>
<dbReference type="Pfam" id="PF07508">
    <property type="entry name" value="Recombinase"/>
    <property type="match status" value="1"/>
</dbReference>
<dbReference type="Gene3D" id="3.90.1750.20">
    <property type="entry name" value="Putative Large Serine Recombinase, Chain B, Domain 2"/>
    <property type="match status" value="1"/>
</dbReference>
<dbReference type="InterPro" id="IPR036162">
    <property type="entry name" value="Resolvase-like_N_sf"/>
</dbReference>
<dbReference type="CDD" id="cd00338">
    <property type="entry name" value="Ser_Recombinase"/>
    <property type="match status" value="1"/>
</dbReference>
<dbReference type="InterPro" id="IPR011109">
    <property type="entry name" value="DNA_bind_recombinase_dom"/>
</dbReference>
<dbReference type="Proteomes" id="UP000289841">
    <property type="component" value="Chromosome"/>
</dbReference>
<protein>
    <submittedName>
        <fullName evidence="3">Transposon Tn3 resolvase</fullName>
    </submittedName>
</protein>
<dbReference type="Pfam" id="PF00239">
    <property type="entry name" value="Resolvase"/>
    <property type="match status" value="1"/>
</dbReference>
<accession>A0A449BF36</accession>
<dbReference type="GO" id="GO:0000150">
    <property type="term" value="F:DNA strand exchange activity"/>
    <property type="evidence" value="ECO:0007669"/>
    <property type="project" value="InterPro"/>
</dbReference>
<evidence type="ECO:0000313" key="4">
    <source>
        <dbReference type="Proteomes" id="UP000289841"/>
    </source>
</evidence>
<dbReference type="InterPro" id="IPR038109">
    <property type="entry name" value="DNA_bind_recomb_sf"/>
</dbReference>
<dbReference type="SUPFAM" id="SSF53041">
    <property type="entry name" value="Resolvase-like"/>
    <property type="match status" value="1"/>
</dbReference>
<dbReference type="SMART" id="SM00857">
    <property type="entry name" value="Resolvase"/>
    <property type="match status" value="1"/>
</dbReference>
<evidence type="ECO:0000313" key="3">
    <source>
        <dbReference type="EMBL" id="VEU80910.1"/>
    </source>
</evidence>
<dbReference type="InterPro" id="IPR050639">
    <property type="entry name" value="SSR_resolvase"/>
</dbReference>
<dbReference type="GO" id="GO:0003677">
    <property type="term" value="F:DNA binding"/>
    <property type="evidence" value="ECO:0007669"/>
    <property type="project" value="InterPro"/>
</dbReference>
<dbReference type="AlphaFoldDB" id="A0A449BF36"/>
<dbReference type="PROSITE" id="PS51737">
    <property type="entry name" value="RECOMBINASE_DNA_BIND"/>
    <property type="match status" value="1"/>
</dbReference>
<dbReference type="EMBL" id="LR215048">
    <property type="protein sequence ID" value="VEU80910.1"/>
    <property type="molecule type" value="Genomic_DNA"/>
</dbReference>